<dbReference type="AlphaFoldDB" id="A0A232LZJ2"/>
<comment type="caution">
    <text evidence="1">The sequence shown here is derived from an EMBL/GenBank/DDBJ whole genome shotgun (WGS) entry which is preliminary data.</text>
</comment>
<reference evidence="1 2" key="1">
    <citation type="journal article" date="2015" name="Environ. Microbiol.">
        <title>Metagenome sequence of Elaphomyces granulatus from sporocarp tissue reveals Ascomycota ectomycorrhizal fingerprints of genome expansion and a Proteobacteria-rich microbiome.</title>
        <authorList>
            <person name="Quandt C.A."/>
            <person name="Kohler A."/>
            <person name="Hesse C.N."/>
            <person name="Sharpton T.J."/>
            <person name="Martin F."/>
            <person name="Spatafora J.W."/>
        </authorList>
    </citation>
    <scope>NUCLEOTIDE SEQUENCE [LARGE SCALE GENOMIC DNA]</scope>
    <source>
        <strain evidence="1 2">OSC145934</strain>
    </source>
</reference>
<dbReference type="OrthoDB" id="1046782at2759"/>
<accession>A0A232LZJ2</accession>
<gene>
    <name evidence="1" type="ORF">Egran_02664</name>
</gene>
<evidence type="ECO:0000313" key="1">
    <source>
        <dbReference type="EMBL" id="OXV09573.1"/>
    </source>
</evidence>
<dbReference type="Proteomes" id="UP000243515">
    <property type="component" value="Unassembled WGS sequence"/>
</dbReference>
<keyword evidence="2" id="KW-1185">Reference proteome</keyword>
<dbReference type="Gene3D" id="2.100.10.50">
    <property type="match status" value="1"/>
</dbReference>
<proteinExistence type="predicted"/>
<name>A0A232LZJ2_9EURO</name>
<protein>
    <submittedName>
        <fullName evidence="1">Uncharacterized protein</fullName>
    </submittedName>
</protein>
<organism evidence="1 2">
    <name type="scientific">Elaphomyces granulatus</name>
    <dbReference type="NCBI Taxonomy" id="519963"/>
    <lineage>
        <taxon>Eukaryota</taxon>
        <taxon>Fungi</taxon>
        <taxon>Dikarya</taxon>
        <taxon>Ascomycota</taxon>
        <taxon>Pezizomycotina</taxon>
        <taxon>Eurotiomycetes</taxon>
        <taxon>Eurotiomycetidae</taxon>
        <taxon>Eurotiales</taxon>
        <taxon>Elaphomycetaceae</taxon>
        <taxon>Elaphomyces</taxon>
    </lineage>
</organism>
<evidence type="ECO:0000313" key="2">
    <source>
        <dbReference type="Proteomes" id="UP000243515"/>
    </source>
</evidence>
<sequence length="142" mass="15906">MSNKYLNNIAVSYGDAPSSEPSDAISTIDGNNGDINAGQKGKYVWLSPKWSSESSNAVSNIRIIIQKENDPNFEDLAKGAGGDYRYLRLEKNESDKIHALRLLRRKDEVNYETIHALGFDGFSTDINKGRGGDYLYLVWKNK</sequence>
<dbReference type="EMBL" id="NPHW01003445">
    <property type="protein sequence ID" value="OXV09573.1"/>
    <property type="molecule type" value="Genomic_DNA"/>
</dbReference>